<dbReference type="RefSeq" id="WP_145364264.1">
    <property type="nucleotide sequence ID" value="NZ_CP036268.1"/>
</dbReference>
<proteinExistence type="predicted"/>
<dbReference type="EMBL" id="CP036268">
    <property type="protein sequence ID" value="QDT38203.1"/>
    <property type="molecule type" value="Genomic_DNA"/>
</dbReference>
<accession>A0A517R2Y2</accession>
<name>A0A517R2Y2_9PLAN</name>
<keyword evidence="2" id="KW-1185">Reference proteome</keyword>
<protein>
    <submittedName>
        <fullName evidence="1">Uncharacterized protein</fullName>
    </submittedName>
</protein>
<sequence>MNATVAKCDQSTLAATVAGEDIVRGDFVTVLDETYDMPTSCWLGSDPSLSDNNVVKVNMIPQDAGTPRKVTGVCLPFVYTKTIYGGLDTLDTRRQRLVRLDYRCARQVWKKARKQFKND</sequence>
<organism evidence="1 2">
    <name type="scientific">Stratiformator vulcanicus</name>
    <dbReference type="NCBI Taxonomy" id="2527980"/>
    <lineage>
        <taxon>Bacteria</taxon>
        <taxon>Pseudomonadati</taxon>
        <taxon>Planctomycetota</taxon>
        <taxon>Planctomycetia</taxon>
        <taxon>Planctomycetales</taxon>
        <taxon>Planctomycetaceae</taxon>
        <taxon>Stratiformator</taxon>
    </lineage>
</organism>
<evidence type="ECO:0000313" key="1">
    <source>
        <dbReference type="EMBL" id="QDT38203.1"/>
    </source>
</evidence>
<dbReference type="KEGG" id="svp:Pan189_25930"/>
<dbReference type="OrthoDB" id="285613at2"/>
<dbReference type="AlphaFoldDB" id="A0A517R2Y2"/>
<dbReference type="Proteomes" id="UP000317318">
    <property type="component" value="Chromosome"/>
</dbReference>
<reference evidence="1 2" key="1">
    <citation type="submission" date="2019-02" db="EMBL/GenBank/DDBJ databases">
        <title>Deep-cultivation of Planctomycetes and their phenomic and genomic characterization uncovers novel biology.</title>
        <authorList>
            <person name="Wiegand S."/>
            <person name="Jogler M."/>
            <person name="Boedeker C."/>
            <person name="Pinto D."/>
            <person name="Vollmers J."/>
            <person name="Rivas-Marin E."/>
            <person name="Kohn T."/>
            <person name="Peeters S.H."/>
            <person name="Heuer A."/>
            <person name="Rast P."/>
            <person name="Oberbeckmann S."/>
            <person name="Bunk B."/>
            <person name="Jeske O."/>
            <person name="Meyerdierks A."/>
            <person name="Storesund J.E."/>
            <person name="Kallscheuer N."/>
            <person name="Luecker S."/>
            <person name="Lage O.M."/>
            <person name="Pohl T."/>
            <person name="Merkel B.J."/>
            <person name="Hornburger P."/>
            <person name="Mueller R.-W."/>
            <person name="Bruemmer F."/>
            <person name="Labrenz M."/>
            <person name="Spormann A.M."/>
            <person name="Op den Camp H."/>
            <person name="Overmann J."/>
            <person name="Amann R."/>
            <person name="Jetten M.S.M."/>
            <person name="Mascher T."/>
            <person name="Medema M.H."/>
            <person name="Devos D.P."/>
            <person name="Kaster A.-K."/>
            <person name="Ovreas L."/>
            <person name="Rohde M."/>
            <person name="Galperin M.Y."/>
            <person name="Jogler C."/>
        </authorList>
    </citation>
    <scope>NUCLEOTIDE SEQUENCE [LARGE SCALE GENOMIC DNA]</scope>
    <source>
        <strain evidence="1 2">Pan189</strain>
    </source>
</reference>
<evidence type="ECO:0000313" key="2">
    <source>
        <dbReference type="Proteomes" id="UP000317318"/>
    </source>
</evidence>
<gene>
    <name evidence="1" type="ORF">Pan189_25930</name>
</gene>